<dbReference type="PATRIC" id="fig|1526658.3.peg.1455"/>
<protein>
    <recommendedName>
        <fullName evidence="4">2-aminoethylphosphonate ABC transporter substrate-binding protein</fullName>
    </recommendedName>
</protein>
<evidence type="ECO:0000256" key="1">
    <source>
        <dbReference type="ARBA" id="ARBA00022729"/>
    </source>
</evidence>
<keyword evidence="1" id="KW-0732">Signal</keyword>
<name>A0A0N1FCQ0_9HYPH</name>
<dbReference type="GO" id="GO:0030288">
    <property type="term" value="C:outer membrane-bounded periplasmic space"/>
    <property type="evidence" value="ECO:0007669"/>
    <property type="project" value="TreeGrafter"/>
</dbReference>
<keyword evidence="3" id="KW-1185">Reference proteome</keyword>
<evidence type="ECO:0000313" key="3">
    <source>
        <dbReference type="Proteomes" id="UP000037822"/>
    </source>
</evidence>
<dbReference type="Gene3D" id="3.40.190.10">
    <property type="entry name" value="Periplasmic binding protein-like II"/>
    <property type="match status" value="2"/>
</dbReference>
<dbReference type="GO" id="GO:0015888">
    <property type="term" value="P:thiamine transport"/>
    <property type="evidence" value="ECO:0007669"/>
    <property type="project" value="TreeGrafter"/>
</dbReference>
<evidence type="ECO:0000313" key="2">
    <source>
        <dbReference type="EMBL" id="KPH79430.1"/>
    </source>
</evidence>
<dbReference type="PIRSF" id="PIRSF002825">
    <property type="entry name" value="CfbpA"/>
    <property type="match status" value="1"/>
</dbReference>
<dbReference type="PANTHER" id="PTHR30006:SF2">
    <property type="entry name" value="ABC TRANSPORTER SUBSTRATE-BINDING PROTEIN"/>
    <property type="match status" value="1"/>
</dbReference>
<dbReference type="AlphaFoldDB" id="A0A0N1FCQ0"/>
<comment type="caution">
    <text evidence="2">The sequence shown here is derived from an EMBL/GenBank/DDBJ whole genome shotgun (WGS) entry which is preliminary data.</text>
</comment>
<dbReference type="InterPro" id="IPR026045">
    <property type="entry name" value="Ferric-bd"/>
</dbReference>
<proteinExistence type="predicted"/>
<dbReference type="GO" id="GO:0030975">
    <property type="term" value="F:thiamine binding"/>
    <property type="evidence" value="ECO:0007669"/>
    <property type="project" value="TreeGrafter"/>
</dbReference>
<organism evidence="2 3">
    <name type="scientific">Bosea vaviloviae</name>
    <dbReference type="NCBI Taxonomy" id="1526658"/>
    <lineage>
        <taxon>Bacteria</taxon>
        <taxon>Pseudomonadati</taxon>
        <taxon>Pseudomonadota</taxon>
        <taxon>Alphaproteobacteria</taxon>
        <taxon>Hyphomicrobiales</taxon>
        <taxon>Boseaceae</taxon>
        <taxon>Bosea</taxon>
    </lineage>
</organism>
<dbReference type="Proteomes" id="UP000037822">
    <property type="component" value="Unassembled WGS sequence"/>
</dbReference>
<accession>A0A0N1FCQ0</accession>
<dbReference type="Pfam" id="PF13343">
    <property type="entry name" value="SBP_bac_6"/>
    <property type="match status" value="1"/>
</dbReference>
<dbReference type="CDD" id="cd13544">
    <property type="entry name" value="PBP2_Fbp_like_1"/>
    <property type="match status" value="1"/>
</dbReference>
<reference evidence="2 3" key="1">
    <citation type="submission" date="2015-07" db="EMBL/GenBank/DDBJ databases">
        <title>Whole genome sequencing of Bosea vaviloviae isolated from cave pool.</title>
        <authorList>
            <person name="Tan N.E.H."/>
            <person name="Lee Y.P."/>
            <person name="Gan H.M."/>
            <person name="Barton H."/>
            <person name="Savka M.A."/>
        </authorList>
    </citation>
    <scope>NUCLEOTIDE SEQUENCE [LARGE SCALE GENOMIC DNA]</scope>
    <source>
        <strain evidence="2 3">SD260</strain>
    </source>
</reference>
<dbReference type="GO" id="GO:0030976">
    <property type="term" value="F:thiamine pyrophosphate binding"/>
    <property type="evidence" value="ECO:0007669"/>
    <property type="project" value="TreeGrafter"/>
</dbReference>
<sequence>MAASIAGFVAFAPVAGEAQQRTLTVYSSLDEDQAKALIKGFEAKHPQIKVNAILGSTAPIIARVIAEAASPQADIIMGNAVSALMAADARGLLLPYKPAQYDKVAPVMRDGRAEPVWVGIDAWASSLCFNTVEAAKKNIPAPKSWADLTNPIYKGQITMPSPLSSGTALLAVNGWLTVFGEKGGWEFMDKLHENVSKYGHSGSAPCRQSASGESIIGISYATPGVKSINEGAPIQIILPSEGLGWEIEAAAIVKGAKNLADAKAMSDWTSSREAAEISAKFLPITAYDDIQSLPKNYPADEKSKLLKMDFGKLAASREAVMAEWQKRYGVKVPPKS</sequence>
<dbReference type="SUPFAM" id="SSF53850">
    <property type="entry name" value="Periplasmic binding protein-like II"/>
    <property type="match status" value="1"/>
</dbReference>
<evidence type="ECO:0008006" key="4">
    <source>
        <dbReference type="Google" id="ProtNLM"/>
    </source>
</evidence>
<dbReference type="PANTHER" id="PTHR30006">
    <property type="entry name" value="THIAMINE-BINDING PERIPLASMIC PROTEIN-RELATED"/>
    <property type="match status" value="1"/>
</dbReference>
<gene>
    <name evidence="2" type="ORF">AE618_19150</name>
</gene>
<dbReference type="EMBL" id="LGSZ01000050">
    <property type="protein sequence ID" value="KPH79430.1"/>
    <property type="molecule type" value="Genomic_DNA"/>
</dbReference>